<dbReference type="eggNOG" id="COG2177">
    <property type="taxonomic scope" value="Bacteria"/>
</dbReference>
<dbReference type="PANTHER" id="PTHR47755:SF1">
    <property type="entry name" value="CELL DIVISION PROTEIN FTSX"/>
    <property type="match status" value="1"/>
</dbReference>
<reference evidence="2 3" key="1">
    <citation type="journal article" date="2011" name="Stand. Genomic Sci.">
        <title>Complete genome sequence of Nitratifractor salsuginis type strain (E9I37-1).</title>
        <authorList>
            <person name="Anderson I."/>
            <person name="Sikorski J."/>
            <person name="Zeytun A."/>
            <person name="Nolan M."/>
            <person name="Lapidus A."/>
            <person name="Lucas S."/>
            <person name="Hammon N."/>
            <person name="Deshpande S."/>
            <person name="Cheng J.F."/>
            <person name="Tapia R."/>
            <person name="Han C."/>
            <person name="Goodwin L."/>
            <person name="Pitluck S."/>
            <person name="Liolios K."/>
            <person name="Pagani I."/>
            <person name="Ivanova N."/>
            <person name="Huntemann M."/>
            <person name="Mavromatis K."/>
            <person name="Ovchinikova G."/>
            <person name="Pati A."/>
            <person name="Chen A."/>
            <person name="Palaniappan K."/>
            <person name="Land M."/>
            <person name="Hauser L."/>
            <person name="Brambilla E.M."/>
            <person name="Ngatchou-Djao O.D."/>
            <person name="Rohde M."/>
            <person name="Tindall B.J."/>
            <person name="Goker M."/>
            <person name="Detter J.C."/>
            <person name="Woyke T."/>
            <person name="Bristow J."/>
            <person name="Eisen J.A."/>
            <person name="Markowitz V."/>
            <person name="Hugenholtz P."/>
            <person name="Klenk H.P."/>
            <person name="Kyrpides N.C."/>
        </authorList>
    </citation>
    <scope>NUCLEOTIDE SEQUENCE [LARGE SCALE GENOMIC DNA]</scope>
    <source>
        <strain evidence="3">DSM 16511 / JCM 12458 / E9I37-1</strain>
    </source>
</reference>
<dbReference type="HOGENOM" id="CLU_089208_0_0_7"/>
<dbReference type="STRING" id="749222.Nitsa_0858"/>
<dbReference type="GO" id="GO:0016020">
    <property type="term" value="C:membrane"/>
    <property type="evidence" value="ECO:0007669"/>
    <property type="project" value="InterPro"/>
</dbReference>
<keyword evidence="1" id="KW-0812">Transmembrane</keyword>
<protein>
    <submittedName>
        <fullName evidence="2">Cell division protein FtsX</fullName>
    </submittedName>
</protein>
<accession>E6X2Q2</accession>
<sequence length="271" mass="31102">MKSVRDHLMFLLPLLAILLGVEFFLVFNRVTQNAEEKLRQSYSILVVSEKAMSLKDFQKVDRHIAEAAPIPKKQIAKEIARGMKNTPDREILAALPHFYTLHLDRYLSQDQVEKIRQKLLKVPGIKKVETFGENLRAKYNLFIFLKIILWSFVGLMGLVSLFLVLKQMEVWQLAHRERMQVMEIFGAPMLLRSGVLFRMGIVDAILATAITVGLFIFLRYEYAPRSGIEILMDKQALLFQWRDLEILGGIALVIVITAVLTVAFKSRGPME</sequence>
<dbReference type="EMBL" id="CP002452">
    <property type="protein sequence ID" value="ADV46118.1"/>
    <property type="molecule type" value="Genomic_DNA"/>
</dbReference>
<dbReference type="GO" id="GO:0051301">
    <property type="term" value="P:cell division"/>
    <property type="evidence" value="ECO:0007669"/>
    <property type="project" value="UniProtKB-KW"/>
</dbReference>
<evidence type="ECO:0000313" key="2">
    <source>
        <dbReference type="EMBL" id="ADV46118.1"/>
    </source>
</evidence>
<reference evidence="3" key="2">
    <citation type="submission" date="2011-01" db="EMBL/GenBank/DDBJ databases">
        <title>The complete genome of Nitratifractor salsuginis DSM 16511.</title>
        <authorList>
            <consortium name="US DOE Joint Genome Institute (JGI-PGF)"/>
            <person name="Lucas S."/>
            <person name="Copeland A."/>
            <person name="Lapidus A."/>
            <person name="Bruce D."/>
            <person name="Goodwin L."/>
            <person name="Pitluck S."/>
            <person name="Kyrpides N."/>
            <person name="Mavromatis K."/>
            <person name="Ivanova N."/>
            <person name="Mikhailova N."/>
            <person name="Zeytun A."/>
            <person name="Detter J.C."/>
            <person name="Tapia R."/>
            <person name="Han C."/>
            <person name="Land M."/>
            <person name="Hauser L."/>
            <person name="Markowitz V."/>
            <person name="Cheng J.-F."/>
            <person name="Hugenholtz P."/>
            <person name="Woyke T."/>
            <person name="Wu D."/>
            <person name="Tindall B."/>
            <person name="Schuetze A."/>
            <person name="Brambilla E."/>
            <person name="Klenk H.-P."/>
            <person name="Eisen J.A."/>
        </authorList>
    </citation>
    <scope>NUCLEOTIDE SEQUENCE [LARGE SCALE GENOMIC DNA]</scope>
    <source>
        <strain evidence="3">DSM 16511 / JCM 12458 / E9I37-1</strain>
    </source>
</reference>
<dbReference type="InterPro" id="IPR004513">
    <property type="entry name" value="FtsX"/>
</dbReference>
<dbReference type="KEGG" id="nsa:Nitsa_0858"/>
<dbReference type="PANTHER" id="PTHR47755">
    <property type="entry name" value="CELL DIVISION PROTEIN FTSX"/>
    <property type="match status" value="1"/>
</dbReference>
<dbReference type="OrthoDB" id="5348519at2"/>
<feature type="transmembrane region" description="Helical" evidence="1">
    <location>
        <begin position="141"/>
        <end position="165"/>
    </location>
</feature>
<name>E6X2Q2_NITSE</name>
<evidence type="ECO:0000256" key="1">
    <source>
        <dbReference type="SAM" id="Phobius"/>
    </source>
</evidence>
<dbReference type="Proteomes" id="UP000008633">
    <property type="component" value="Chromosome"/>
</dbReference>
<keyword evidence="3" id="KW-1185">Reference proteome</keyword>
<feature type="transmembrane region" description="Helical" evidence="1">
    <location>
        <begin position="246"/>
        <end position="264"/>
    </location>
</feature>
<keyword evidence="2" id="KW-0131">Cell cycle</keyword>
<feature type="transmembrane region" description="Helical" evidence="1">
    <location>
        <begin position="7"/>
        <end position="27"/>
    </location>
</feature>
<gene>
    <name evidence="2" type="ordered locus">Nitsa_0858</name>
</gene>
<organism evidence="2 3">
    <name type="scientific">Nitratifractor salsuginis (strain DSM 16511 / JCM 12458 / E9I37-1)</name>
    <dbReference type="NCBI Taxonomy" id="749222"/>
    <lineage>
        <taxon>Bacteria</taxon>
        <taxon>Pseudomonadati</taxon>
        <taxon>Campylobacterota</taxon>
        <taxon>Epsilonproteobacteria</taxon>
        <taxon>Campylobacterales</taxon>
        <taxon>Sulfurovaceae</taxon>
        <taxon>Nitratifractor</taxon>
    </lineage>
</organism>
<evidence type="ECO:0000313" key="3">
    <source>
        <dbReference type="Proteomes" id="UP000008633"/>
    </source>
</evidence>
<keyword evidence="2" id="KW-0132">Cell division</keyword>
<dbReference type="GO" id="GO:0032153">
    <property type="term" value="C:cell division site"/>
    <property type="evidence" value="ECO:0007669"/>
    <property type="project" value="TreeGrafter"/>
</dbReference>
<proteinExistence type="predicted"/>
<dbReference type="AlphaFoldDB" id="E6X2Q2"/>
<keyword evidence="1" id="KW-1133">Transmembrane helix</keyword>
<keyword evidence="1" id="KW-0472">Membrane</keyword>
<feature type="transmembrane region" description="Helical" evidence="1">
    <location>
        <begin position="195"/>
        <end position="218"/>
    </location>
</feature>
<dbReference type="RefSeq" id="WP_013553812.1">
    <property type="nucleotide sequence ID" value="NC_014935.1"/>
</dbReference>